<evidence type="ECO:0000256" key="1">
    <source>
        <dbReference type="ARBA" id="ARBA00001933"/>
    </source>
</evidence>
<evidence type="ECO:0000313" key="12">
    <source>
        <dbReference type="EMBL" id="TDD89526.1"/>
    </source>
</evidence>
<evidence type="ECO:0000256" key="4">
    <source>
        <dbReference type="ARBA" id="ARBA00022679"/>
    </source>
</evidence>
<sequence>MTAYLDSAATTRVDPRVAEVVLHWMTTEFGNAGSRTHDWGTRAKRAVQQAREQLAGQLNAGPPELVFTSGATESNNIALLGLAPYGEDQGRRHIISSTIEHKAVLEPLEHLASRGFEIDLISPGPSGRVSAEAVRDRLREDTLLVSLMHVNNETGVIQPVAELAEHLRDTPTYLHVDAAQGFGKLTQDLTAPIDLISVSGHKVGAPKGVGTLLIRRRGRDTLPLTPLMYGGGQERKLRPGTLPVPLIAGLAKAAEIFENEHQQWWERAAAFRARLVEGLGKTQVQFNGDQEHVVPHILNLSFEGVDAEALIVRLKELVGIATGSACTSASYTPSHVLRSMGLPDDIASNGLRLSWFPDQVEGLDVNELVSEISDFQREASYFA</sequence>
<comment type="similarity">
    <text evidence="2">Belongs to the class-V pyridoxal-phosphate-dependent aminotransferase family. NifS/IscS subfamily.</text>
</comment>
<comment type="catalytic activity">
    <reaction evidence="9">
        <text>(sulfur carrier)-H + L-cysteine = (sulfur carrier)-SH + L-alanine</text>
        <dbReference type="Rhea" id="RHEA:43892"/>
        <dbReference type="Rhea" id="RHEA-COMP:14737"/>
        <dbReference type="Rhea" id="RHEA-COMP:14739"/>
        <dbReference type="ChEBI" id="CHEBI:29917"/>
        <dbReference type="ChEBI" id="CHEBI:35235"/>
        <dbReference type="ChEBI" id="CHEBI:57972"/>
        <dbReference type="ChEBI" id="CHEBI:64428"/>
        <dbReference type="EC" id="2.8.1.7"/>
    </reaction>
</comment>
<evidence type="ECO:0000256" key="3">
    <source>
        <dbReference type="ARBA" id="ARBA00012239"/>
    </source>
</evidence>
<gene>
    <name evidence="12" type="primary">dndA</name>
    <name evidence="12" type="ORF">E1293_04770</name>
</gene>
<dbReference type="InterPro" id="IPR015422">
    <property type="entry name" value="PyrdxlP-dep_Trfase_small"/>
</dbReference>
<evidence type="ECO:0000256" key="5">
    <source>
        <dbReference type="ARBA" id="ARBA00022723"/>
    </source>
</evidence>
<dbReference type="InterPro" id="IPR017644">
    <property type="entry name" value="Cysteine_desulfurase_DndA"/>
</dbReference>
<evidence type="ECO:0000256" key="7">
    <source>
        <dbReference type="ARBA" id="ARBA00023004"/>
    </source>
</evidence>
<evidence type="ECO:0000256" key="8">
    <source>
        <dbReference type="ARBA" id="ARBA00023014"/>
    </source>
</evidence>
<dbReference type="EC" id="2.8.1.7" evidence="3"/>
<evidence type="ECO:0000256" key="2">
    <source>
        <dbReference type="ARBA" id="ARBA00006490"/>
    </source>
</evidence>
<keyword evidence="6" id="KW-0663">Pyridoxal phosphate</keyword>
<keyword evidence="7" id="KW-0408">Iron</keyword>
<evidence type="ECO:0000259" key="11">
    <source>
        <dbReference type="Pfam" id="PF00266"/>
    </source>
</evidence>
<dbReference type="InterPro" id="IPR015424">
    <property type="entry name" value="PyrdxlP-dep_Trfase"/>
</dbReference>
<dbReference type="OrthoDB" id="9808002at2"/>
<dbReference type="InterPro" id="IPR016454">
    <property type="entry name" value="Cysteine_dSase"/>
</dbReference>
<proteinExistence type="inferred from homology"/>
<evidence type="ECO:0000256" key="9">
    <source>
        <dbReference type="ARBA" id="ARBA00050776"/>
    </source>
</evidence>
<dbReference type="Proteomes" id="UP000295578">
    <property type="component" value="Unassembled WGS sequence"/>
</dbReference>
<dbReference type="PANTHER" id="PTHR11601">
    <property type="entry name" value="CYSTEINE DESULFURYLASE FAMILY MEMBER"/>
    <property type="match status" value="1"/>
</dbReference>
<dbReference type="NCBIfam" id="TIGR03235">
    <property type="entry name" value="DNA_S_dndA"/>
    <property type="match status" value="1"/>
</dbReference>
<dbReference type="RefSeq" id="WP_132194203.1">
    <property type="nucleotide sequence ID" value="NZ_SMKY01000012.1"/>
</dbReference>
<evidence type="ECO:0000256" key="6">
    <source>
        <dbReference type="ARBA" id="ARBA00022898"/>
    </source>
</evidence>
<dbReference type="Pfam" id="PF00266">
    <property type="entry name" value="Aminotran_5"/>
    <property type="match status" value="1"/>
</dbReference>
<evidence type="ECO:0000256" key="10">
    <source>
        <dbReference type="RuleBase" id="RU004504"/>
    </source>
</evidence>
<dbReference type="EMBL" id="SMKY01000012">
    <property type="protein sequence ID" value="TDD89526.1"/>
    <property type="molecule type" value="Genomic_DNA"/>
</dbReference>
<dbReference type="InterPro" id="IPR000192">
    <property type="entry name" value="Aminotrans_V_dom"/>
</dbReference>
<name>A0A4R5BUZ9_9ACTN</name>
<dbReference type="PANTHER" id="PTHR11601:SF34">
    <property type="entry name" value="CYSTEINE DESULFURASE"/>
    <property type="match status" value="1"/>
</dbReference>
<dbReference type="PROSITE" id="PS00595">
    <property type="entry name" value="AA_TRANSFER_CLASS_5"/>
    <property type="match status" value="1"/>
</dbReference>
<comment type="cofactor">
    <cofactor evidence="1 10">
        <name>pyridoxal 5'-phosphate</name>
        <dbReference type="ChEBI" id="CHEBI:597326"/>
    </cofactor>
</comment>
<dbReference type="InterPro" id="IPR015421">
    <property type="entry name" value="PyrdxlP-dep_Trfase_major"/>
</dbReference>
<dbReference type="SUPFAM" id="SSF53383">
    <property type="entry name" value="PLP-dependent transferases"/>
    <property type="match status" value="1"/>
</dbReference>
<accession>A0A4R5BUZ9</accession>
<dbReference type="Gene3D" id="3.90.1150.10">
    <property type="entry name" value="Aspartate Aminotransferase, domain 1"/>
    <property type="match status" value="1"/>
</dbReference>
<keyword evidence="4 12" id="KW-0808">Transferase</keyword>
<dbReference type="AlphaFoldDB" id="A0A4R5BUZ9"/>
<dbReference type="Gene3D" id="3.40.640.10">
    <property type="entry name" value="Type I PLP-dependent aspartate aminotransferase-like (Major domain)"/>
    <property type="match status" value="1"/>
</dbReference>
<reference evidence="12 13" key="1">
    <citation type="submission" date="2019-03" db="EMBL/GenBank/DDBJ databases">
        <title>Draft genome sequences of novel Actinobacteria.</title>
        <authorList>
            <person name="Sahin N."/>
            <person name="Ay H."/>
            <person name="Saygin H."/>
        </authorList>
    </citation>
    <scope>NUCLEOTIDE SEQUENCE [LARGE SCALE GENOMIC DNA]</scope>
    <source>
        <strain evidence="12 13">DSM 45941</strain>
    </source>
</reference>
<organism evidence="12 13">
    <name type="scientific">Actinomadura darangshiensis</name>
    <dbReference type="NCBI Taxonomy" id="705336"/>
    <lineage>
        <taxon>Bacteria</taxon>
        <taxon>Bacillati</taxon>
        <taxon>Actinomycetota</taxon>
        <taxon>Actinomycetes</taxon>
        <taxon>Streptosporangiales</taxon>
        <taxon>Thermomonosporaceae</taxon>
        <taxon>Actinomadura</taxon>
    </lineage>
</organism>
<dbReference type="PIRSF" id="PIRSF005572">
    <property type="entry name" value="NifS"/>
    <property type="match status" value="1"/>
</dbReference>
<keyword evidence="8" id="KW-0411">Iron-sulfur</keyword>
<dbReference type="GO" id="GO:0031071">
    <property type="term" value="F:cysteine desulfurase activity"/>
    <property type="evidence" value="ECO:0007669"/>
    <property type="project" value="UniProtKB-EC"/>
</dbReference>
<comment type="caution">
    <text evidence="12">The sequence shown here is derived from an EMBL/GenBank/DDBJ whole genome shotgun (WGS) entry which is preliminary data.</text>
</comment>
<feature type="domain" description="Aminotransferase class V" evidence="11">
    <location>
        <begin position="4"/>
        <end position="349"/>
    </location>
</feature>
<keyword evidence="5" id="KW-0479">Metal-binding</keyword>
<dbReference type="GO" id="GO:0051536">
    <property type="term" value="F:iron-sulfur cluster binding"/>
    <property type="evidence" value="ECO:0007669"/>
    <property type="project" value="UniProtKB-KW"/>
</dbReference>
<dbReference type="InterPro" id="IPR020578">
    <property type="entry name" value="Aminotrans_V_PyrdxlP_BS"/>
</dbReference>
<evidence type="ECO:0000313" key="13">
    <source>
        <dbReference type="Proteomes" id="UP000295578"/>
    </source>
</evidence>
<keyword evidence="13" id="KW-1185">Reference proteome</keyword>
<dbReference type="GO" id="GO:0046872">
    <property type="term" value="F:metal ion binding"/>
    <property type="evidence" value="ECO:0007669"/>
    <property type="project" value="UniProtKB-KW"/>
</dbReference>
<protein>
    <recommendedName>
        <fullName evidence="3">cysteine desulfurase</fullName>
        <ecNumber evidence="3">2.8.1.7</ecNumber>
    </recommendedName>
</protein>